<keyword evidence="7" id="KW-0862">Zinc</keyword>
<evidence type="ECO:0000256" key="6">
    <source>
        <dbReference type="ARBA" id="ARBA00022737"/>
    </source>
</evidence>
<evidence type="ECO:0000256" key="1">
    <source>
        <dbReference type="ARBA" id="ARBA00004236"/>
    </source>
</evidence>
<feature type="region of interest" description="Disordered" evidence="10">
    <location>
        <begin position="346"/>
        <end position="369"/>
    </location>
</feature>
<keyword evidence="6" id="KW-0677">Repeat</keyword>
<sequence length="459" mass="52212">MEHEAPHSPQHRRPWLNLRVKSLSLDSPEGTYYTGSQRESAPPRHSDSGSINRLSPCSPGQGHSVHKHIRGAIRMSSMDLPDENEKSYSSASTSPCPSPHPNNQNNMNPSGKRVLPPNNLYVVLYNFEARHRDELDLKSEDLLEKKKIIFDNLTVIDKSEKDWWKGKCLGGRVGYFPSAYVMRVESGQKTLQVKRNLQLTDQITLLRDQIVIQVGEEVDGVAMVRCAADVRSTDHTGKEGEVLYKETLCPLKYLQEYYDCLQCAEQCRHVTTLTNSATNNNSSLASNNNSFKQARNAKSNYRVMNSINSSSLKENAKILTRLDETRVLRNPKTANLTRTIKSQPLPLTPAKKRSSLARPVRVHDSSSQSRKLVPVNQAFQNLQRTNEPTYYEEDEHEGTGWAIRLRLEQMLELNLPIKLTKQQQASKHTCNDTERLLRVLSVNNVDQNTRYNVTRCFVM</sequence>
<dbReference type="SMART" id="SM00326">
    <property type="entry name" value="SH3"/>
    <property type="match status" value="1"/>
</dbReference>
<evidence type="ECO:0000256" key="4">
    <source>
        <dbReference type="ARBA" id="ARBA00022475"/>
    </source>
</evidence>
<keyword evidence="3 9" id="KW-0728">SH3 domain</keyword>
<proteinExistence type="predicted"/>
<keyword evidence="13" id="KW-1185">Reference proteome</keyword>
<protein>
    <submittedName>
        <fullName evidence="12">SH3 and cysteine-rich domain-containing protein 3</fullName>
    </submittedName>
</protein>
<dbReference type="InterPro" id="IPR036028">
    <property type="entry name" value="SH3-like_dom_sf"/>
</dbReference>
<evidence type="ECO:0000256" key="3">
    <source>
        <dbReference type="ARBA" id="ARBA00022443"/>
    </source>
</evidence>
<keyword evidence="4" id="KW-1003">Cell membrane</keyword>
<keyword evidence="7" id="KW-0479">Metal-binding</keyword>
<name>A0A0L7RAL8_9HYME</name>
<dbReference type="STRING" id="597456.A0A0L7RAL8"/>
<feature type="domain" description="SH3" evidence="11">
    <location>
        <begin position="116"/>
        <end position="186"/>
    </location>
</feature>
<evidence type="ECO:0000256" key="9">
    <source>
        <dbReference type="PROSITE-ProRule" id="PRU00192"/>
    </source>
</evidence>
<dbReference type="GO" id="GO:0005737">
    <property type="term" value="C:cytoplasm"/>
    <property type="evidence" value="ECO:0007669"/>
    <property type="project" value="UniProtKB-SubCell"/>
</dbReference>
<dbReference type="Pfam" id="PF00018">
    <property type="entry name" value="SH3_1"/>
    <property type="match status" value="1"/>
</dbReference>
<dbReference type="GO" id="GO:0003009">
    <property type="term" value="P:skeletal muscle contraction"/>
    <property type="evidence" value="ECO:0007669"/>
    <property type="project" value="TreeGrafter"/>
</dbReference>
<evidence type="ECO:0000256" key="5">
    <source>
        <dbReference type="ARBA" id="ARBA00022490"/>
    </source>
</evidence>
<feature type="region of interest" description="Disordered" evidence="10">
    <location>
        <begin position="27"/>
        <end position="66"/>
    </location>
</feature>
<evidence type="ECO:0000256" key="7">
    <source>
        <dbReference type="ARBA" id="ARBA00022771"/>
    </source>
</evidence>
<evidence type="ECO:0000256" key="2">
    <source>
        <dbReference type="ARBA" id="ARBA00004496"/>
    </source>
</evidence>
<dbReference type="PROSITE" id="PS50002">
    <property type="entry name" value="SH3"/>
    <property type="match status" value="1"/>
</dbReference>
<reference evidence="12 13" key="1">
    <citation type="submission" date="2015-07" db="EMBL/GenBank/DDBJ databases">
        <title>The genome of Habropoda laboriosa.</title>
        <authorList>
            <person name="Pan H."/>
            <person name="Kapheim K."/>
        </authorList>
    </citation>
    <scope>NUCLEOTIDE SEQUENCE [LARGE SCALE GENOMIC DNA]</scope>
    <source>
        <strain evidence="12">0110345459</strain>
    </source>
</reference>
<evidence type="ECO:0000313" key="12">
    <source>
        <dbReference type="EMBL" id="KOC67894.1"/>
    </source>
</evidence>
<dbReference type="Gene3D" id="2.30.30.40">
    <property type="entry name" value="SH3 Domains"/>
    <property type="match status" value="1"/>
</dbReference>
<dbReference type="CDD" id="cd00174">
    <property type="entry name" value="SH3"/>
    <property type="match status" value="1"/>
</dbReference>
<dbReference type="InterPro" id="IPR039688">
    <property type="entry name" value="STAC1/2/3"/>
</dbReference>
<comment type="subcellular location">
    <subcellularLocation>
        <location evidence="1">Cell membrane</location>
    </subcellularLocation>
    <subcellularLocation>
        <location evidence="2">Cytoplasm</location>
    </subcellularLocation>
</comment>
<dbReference type="PANTHER" id="PTHR15135:SF7">
    <property type="entry name" value="STAC-LIKE, ISOFORM J"/>
    <property type="match status" value="1"/>
</dbReference>
<evidence type="ECO:0000259" key="11">
    <source>
        <dbReference type="PROSITE" id="PS50002"/>
    </source>
</evidence>
<feature type="region of interest" description="Disordered" evidence="10">
    <location>
        <begin position="80"/>
        <end position="114"/>
    </location>
</feature>
<dbReference type="EMBL" id="KQ414618">
    <property type="protein sequence ID" value="KOC67894.1"/>
    <property type="molecule type" value="Genomic_DNA"/>
</dbReference>
<dbReference type="SUPFAM" id="SSF50044">
    <property type="entry name" value="SH3-domain"/>
    <property type="match status" value="1"/>
</dbReference>
<dbReference type="PANTHER" id="PTHR15135">
    <property type="entry name" value="STAC"/>
    <property type="match status" value="1"/>
</dbReference>
<dbReference type="Pfam" id="PF26085">
    <property type="entry name" value="SH3_20"/>
    <property type="match status" value="1"/>
</dbReference>
<evidence type="ECO:0000256" key="10">
    <source>
        <dbReference type="SAM" id="MobiDB-lite"/>
    </source>
</evidence>
<gene>
    <name evidence="12" type="ORF">WH47_12224</name>
</gene>
<dbReference type="GO" id="GO:1903078">
    <property type="term" value="P:positive regulation of protein localization to plasma membrane"/>
    <property type="evidence" value="ECO:0007669"/>
    <property type="project" value="TreeGrafter"/>
</dbReference>
<accession>A0A0L7RAL8</accession>
<dbReference type="InterPro" id="IPR001452">
    <property type="entry name" value="SH3_domain"/>
</dbReference>
<dbReference type="OrthoDB" id="6250593at2759"/>
<keyword evidence="8" id="KW-0472">Membrane</keyword>
<dbReference type="Proteomes" id="UP000053825">
    <property type="component" value="Unassembled WGS sequence"/>
</dbReference>
<dbReference type="InterPro" id="IPR059031">
    <property type="entry name" value="SH3_20"/>
</dbReference>
<dbReference type="AlphaFoldDB" id="A0A0L7RAL8"/>
<evidence type="ECO:0000313" key="13">
    <source>
        <dbReference type="Proteomes" id="UP000053825"/>
    </source>
</evidence>
<organism evidence="12 13">
    <name type="scientific">Habropoda laboriosa</name>
    <dbReference type="NCBI Taxonomy" id="597456"/>
    <lineage>
        <taxon>Eukaryota</taxon>
        <taxon>Metazoa</taxon>
        <taxon>Ecdysozoa</taxon>
        <taxon>Arthropoda</taxon>
        <taxon>Hexapoda</taxon>
        <taxon>Insecta</taxon>
        <taxon>Pterygota</taxon>
        <taxon>Neoptera</taxon>
        <taxon>Endopterygota</taxon>
        <taxon>Hymenoptera</taxon>
        <taxon>Apocrita</taxon>
        <taxon>Aculeata</taxon>
        <taxon>Apoidea</taxon>
        <taxon>Anthophila</taxon>
        <taxon>Apidae</taxon>
        <taxon>Habropoda</taxon>
    </lineage>
</organism>
<evidence type="ECO:0000256" key="8">
    <source>
        <dbReference type="ARBA" id="ARBA00023136"/>
    </source>
</evidence>
<keyword evidence="7" id="KW-0863">Zinc-finger</keyword>
<dbReference type="GO" id="GO:0008270">
    <property type="term" value="F:zinc ion binding"/>
    <property type="evidence" value="ECO:0007669"/>
    <property type="project" value="UniProtKB-KW"/>
</dbReference>
<dbReference type="GO" id="GO:0005886">
    <property type="term" value="C:plasma membrane"/>
    <property type="evidence" value="ECO:0007669"/>
    <property type="project" value="UniProtKB-SubCell"/>
</dbReference>
<keyword evidence="5" id="KW-0963">Cytoplasm</keyword>